<evidence type="ECO:0000313" key="3">
    <source>
        <dbReference type="Proteomes" id="UP000295578"/>
    </source>
</evidence>
<dbReference type="Proteomes" id="UP000295578">
    <property type="component" value="Unassembled WGS sequence"/>
</dbReference>
<organism evidence="2 3">
    <name type="scientific">Actinomadura darangshiensis</name>
    <dbReference type="NCBI Taxonomy" id="705336"/>
    <lineage>
        <taxon>Bacteria</taxon>
        <taxon>Bacillati</taxon>
        <taxon>Actinomycetota</taxon>
        <taxon>Actinomycetes</taxon>
        <taxon>Streptosporangiales</taxon>
        <taxon>Thermomonosporaceae</taxon>
        <taxon>Actinomadura</taxon>
    </lineage>
</organism>
<sequence length="81" mass="8800">MAVPYLTWLVIAALLAVLASMAFMAEQRSQLIASLVSRAVVAVAYPLRRRFGRTPPRGRTPDTDVQSQNLVTVGGRPPEPP</sequence>
<dbReference type="RefSeq" id="WP_132197661.1">
    <property type="nucleotide sequence ID" value="NZ_SMKY01000049.1"/>
</dbReference>
<comment type="caution">
    <text evidence="2">The sequence shown here is derived from an EMBL/GenBank/DDBJ whole genome shotgun (WGS) entry which is preliminary data.</text>
</comment>
<dbReference type="AlphaFoldDB" id="A0A4R5BG70"/>
<proteinExistence type="predicted"/>
<evidence type="ECO:0000256" key="1">
    <source>
        <dbReference type="SAM" id="MobiDB-lite"/>
    </source>
</evidence>
<feature type="region of interest" description="Disordered" evidence="1">
    <location>
        <begin position="51"/>
        <end position="81"/>
    </location>
</feature>
<reference evidence="2 3" key="1">
    <citation type="submission" date="2019-03" db="EMBL/GenBank/DDBJ databases">
        <title>Draft genome sequences of novel Actinobacteria.</title>
        <authorList>
            <person name="Sahin N."/>
            <person name="Ay H."/>
            <person name="Saygin H."/>
        </authorList>
    </citation>
    <scope>NUCLEOTIDE SEQUENCE [LARGE SCALE GENOMIC DNA]</scope>
    <source>
        <strain evidence="2 3">DSM 45941</strain>
    </source>
</reference>
<keyword evidence="3" id="KW-1185">Reference proteome</keyword>
<gene>
    <name evidence="2" type="ORF">E1293_13750</name>
</gene>
<accession>A0A4R5BG70</accession>
<protein>
    <submittedName>
        <fullName evidence="2">Uncharacterized protein</fullName>
    </submittedName>
</protein>
<dbReference type="EMBL" id="SMKY01000049">
    <property type="protein sequence ID" value="TDD83906.1"/>
    <property type="molecule type" value="Genomic_DNA"/>
</dbReference>
<evidence type="ECO:0000313" key="2">
    <source>
        <dbReference type="EMBL" id="TDD83906.1"/>
    </source>
</evidence>
<name>A0A4R5BG70_9ACTN</name>